<reference evidence="1" key="2">
    <citation type="journal article" date="2022" name="New Phytol.">
        <title>Evolutionary transition to the ectomycorrhizal habit in the genomes of a hyperdiverse lineage of mushroom-forming fungi.</title>
        <authorList>
            <person name="Looney B."/>
            <person name="Miyauchi S."/>
            <person name="Morin E."/>
            <person name="Drula E."/>
            <person name="Courty P.E."/>
            <person name="Kohler A."/>
            <person name="Kuo A."/>
            <person name="LaButti K."/>
            <person name="Pangilinan J."/>
            <person name="Lipzen A."/>
            <person name="Riley R."/>
            <person name="Andreopoulos W."/>
            <person name="He G."/>
            <person name="Johnson J."/>
            <person name="Nolan M."/>
            <person name="Tritt A."/>
            <person name="Barry K.W."/>
            <person name="Grigoriev I.V."/>
            <person name="Nagy L.G."/>
            <person name="Hibbett D."/>
            <person name="Henrissat B."/>
            <person name="Matheny P.B."/>
            <person name="Labbe J."/>
            <person name="Martin F.M."/>
        </authorList>
    </citation>
    <scope>NUCLEOTIDE SEQUENCE</scope>
    <source>
        <strain evidence="1">EC-137</strain>
    </source>
</reference>
<accession>A0ACB8Q665</accession>
<dbReference type="Proteomes" id="UP000814128">
    <property type="component" value="Unassembled WGS sequence"/>
</dbReference>
<comment type="caution">
    <text evidence="1">The sequence shown here is derived from an EMBL/GenBank/DDBJ whole genome shotgun (WGS) entry which is preliminary data.</text>
</comment>
<reference evidence="1" key="1">
    <citation type="submission" date="2021-02" db="EMBL/GenBank/DDBJ databases">
        <authorList>
            <consortium name="DOE Joint Genome Institute"/>
            <person name="Ahrendt S."/>
            <person name="Looney B.P."/>
            <person name="Miyauchi S."/>
            <person name="Morin E."/>
            <person name="Drula E."/>
            <person name="Courty P.E."/>
            <person name="Chicoki N."/>
            <person name="Fauchery L."/>
            <person name="Kohler A."/>
            <person name="Kuo A."/>
            <person name="Labutti K."/>
            <person name="Pangilinan J."/>
            <person name="Lipzen A."/>
            <person name="Riley R."/>
            <person name="Andreopoulos W."/>
            <person name="He G."/>
            <person name="Johnson J."/>
            <person name="Barry K.W."/>
            <person name="Grigoriev I.V."/>
            <person name="Nagy L."/>
            <person name="Hibbett D."/>
            <person name="Henrissat B."/>
            <person name="Matheny P.B."/>
            <person name="Labbe J."/>
            <person name="Martin F."/>
        </authorList>
    </citation>
    <scope>NUCLEOTIDE SEQUENCE</scope>
    <source>
        <strain evidence="1">EC-137</strain>
    </source>
</reference>
<sequence>FIKKKELYGDRLIRLEGRGGACHSDECHQCLTREGDLYRCEECFGSCLYCAACTVLAHARMPLHWVKRWSGQSFERVELRDLGLRVQLLHAAGDVCRNRHEDQDQNFIILHTNGIHHVHVDFCSCEERGGRKADGSKVDRLTQLLDMRLFPATAHAPQTAATFAALEDFHIKTNLGNICATKYYQALVQATDGAGIRTPPDRRTQWQVMVRAWRCLMMLKRRGALHDARSVDELPDGELAARCPACPHVGINTEYVSLPLYTRTVLPNRSRIPSDPSARLFLSCDACFRLSNRANKATDESDPSILAGLAYGVREQDYQAFAKHIFATEKDKDQEASTCSHFNAVDLANQRGGRHLRSTGITGVFCQRHEFWQPNGHARLHKGEKYFTTDYLVVSVMRHFMWLQLLVVAYDIACQWSKNLRDRLCRVPSRFAIAPHAAAFVARVLPHTVFVVPKFHLAAHKQTCQSSFNLTFTPGVGLTDGEASERAWAGVNPVAASMKEMGPGSARDTMEDRCGFWNWRKHCGIGILLAARLAQAVEDGKEQCDVFTEFSHSVRDVSAEDLAEWSKRIESWERTHEGENPYEPVESTMSVASIRLKAALRDNASLSGSACPDGAGAVYAEVTAVANLFINGLKLEGERCVRASFLRSYVSHSRQASNPAPSAQRTKKIEQHAPLQATAPDLFGAIPPSDQAVEVGEDRYPEDELQFFPSDLPPDVRRTIRPFLAEIEADIRLAAMSKDLDDLRGHLRLRSCLNRFKRDNVTGQHANTRARAAQNTVQALIDDAGDRYSRSRDAYLALVGDGEWTRRFQELRPEDKAGLNERGVASGETRHKVSWIWRSAVSGKDGLTDGACVCHLRLEWFKARARARRHHEEVVLLIQEMDRILTFCDWEAHRWLQRADARSVSDPDLREGLRAAAFKMAATYQGQKGVFGRQCENSRILAADFLHNYTSDGCATPENEGQ</sequence>
<gene>
    <name evidence="1" type="ORF">K488DRAFT_62131</name>
</gene>
<feature type="non-terminal residue" evidence="1">
    <location>
        <position position="1"/>
    </location>
</feature>
<keyword evidence="2" id="KW-1185">Reference proteome</keyword>
<organism evidence="1 2">
    <name type="scientific">Vararia minispora EC-137</name>
    <dbReference type="NCBI Taxonomy" id="1314806"/>
    <lineage>
        <taxon>Eukaryota</taxon>
        <taxon>Fungi</taxon>
        <taxon>Dikarya</taxon>
        <taxon>Basidiomycota</taxon>
        <taxon>Agaricomycotina</taxon>
        <taxon>Agaricomycetes</taxon>
        <taxon>Russulales</taxon>
        <taxon>Lachnocladiaceae</taxon>
        <taxon>Vararia</taxon>
    </lineage>
</organism>
<name>A0ACB8Q665_9AGAM</name>
<evidence type="ECO:0000313" key="1">
    <source>
        <dbReference type="EMBL" id="KAI0027245.1"/>
    </source>
</evidence>
<evidence type="ECO:0000313" key="2">
    <source>
        <dbReference type="Proteomes" id="UP000814128"/>
    </source>
</evidence>
<proteinExistence type="predicted"/>
<dbReference type="EMBL" id="MU273952">
    <property type="protein sequence ID" value="KAI0027245.1"/>
    <property type="molecule type" value="Genomic_DNA"/>
</dbReference>
<protein>
    <submittedName>
        <fullName evidence="1">Uncharacterized protein</fullName>
    </submittedName>
</protein>